<proteinExistence type="predicted"/>
<organism evidence="1 2">
    <name type="scientific">Acinetobacter johnsonii</name>
    <dbReference type="NCBI Taxonomy" id="40214"/>
    <lineage>
        <taxon>Bacteria</taxon>
        <taxon>Pseudomonadati</taxon>
        <taxon>Pseudomonadota</taxon>
        <taxon>Gammaproteobacteria</taxon>
        <taxon>Moraxellales</taxon>
        <taxon>Moraxellaceae</taxon>
        <taxon>Acinetobacter</taxon>
    </lineage>
</organism>
<dbReference type="AlphaFoldDB" id="A0AA42MAW6"/>
<dbReference type="EMBL" id="JAOCCL010000018">
    <property type="protein sequence ID" value="MDH0826622.1"/>
    <property type="molecule type" value="Genomic_DNA"/>
</dbReference>
<protein>
    <submittedName>
        <fullName evidence="1">Replication-relaxation family protein</fullName>
    </submittedName>
</protein>
<reference evidence="1" key="1">
    <citation type="submission" date="2022-09" db="EMBL/GenBank/DDBJ databases">
        <title>Intensive care unit water sources are persistently colonized with multi-drug resistant bacteria and are the site of extensive horizontal gene transfer of antibiotic resistance genes.</title>
        <authorList>
            <person name="Diorio-Toth L."/>
        </authorList>
    </citation>
    <scope>NUCLEOTIDE SEQUENCE</scope>
    <source>
        <strain evidence="1">GD03885</strain>
    </source>
</reference>
<evidence type="ECO:0000313" key="2">
    <source>
        <dbReference type="Proteomes" id="UP001160116"/>
    </source>
</evidence>
<dbReference type="Proteomes" id="UP001160116">
    <property type="component" value="Unassembled WGS sequence"/>
</dbReference>
<comment type="caution">
    <text evidence="1">The sequence shown here is derived from an EMBL/GenBank/DDBJ whole genome shotgun (WGS) entry which is preliminary data.</text>
</comment>
<accession>A0AA42MAW6</accession>
<name>A0AA42MAW6_ACIJO</name>
<gene>
    <name evidence="1" type="ORF">N5C97_08920</name>
</gene>
<dbReference type="RefSeq" id="WP_279679040.1">
    <property type="nucleotide sequence ID" value="NZ_JAOCCL010000018.1"/>
</dbReference>
<sequence length="169" mass="19035">MKRNHRVLILGNAVAGRVIDFNFYAENPIPSEWKEIDWGSGATQSLDVAEAKLSERLGLHQNPYYLEKQVSDYELVLPETRSAGVDYLVRSMFILAHVYKHAPVTSHDIQGIFSGVCLRTVQRILKTLVGLGYLNGIKGEGVSTQITYEVNEQYVPWVAEYVKTLPLNP</sequence>
<evidence type="ECO:0000313" key="1">
    <source>
        <dbReference type="EMBL" id="MDH0826622.1"/>
    </source>
</evidence>